<proteinExistence type="predicted"/>
<comment type="caution">
    <text evidence="2">The sequence shown here is derived from an EMBL/GenBank/DDBJ whole genome shotgun (WGS) entry which is preliminary data.</text>
</comment>
<evidence type="ECO:0000313" key="2">
    <source>
        <dbReference type="EMBL" id="MFD2602210.1"/>
    </source>
</evidence>
<organism evidence="2 3">
    <name type="scientific">Flavobacterium suzhouense</name>
    <dbReference type="NCBI Taxonomy" id="1529638"/>
    <lineage>
        <taxon>Bacteria</taxon>
        <taxon>Pseudomonadati</taxon>
        <taxon>Bacteroidota</taxon>
        <taxon>Flavobacteriia</taxon>
        <taxon>Flavobacteriales</taxon>
        <taxon>Flavobacteriaceae</taxon>
        <taxon>Flavobacterium</taxon>
    </lineage>
</organism>
<evidence type="ECO:0008006" key="4">
    <source>
        <dbReference type="Google" id="ProtNLM"/>
    </source>
</evidence>
<dbReference type="RefSeq" id="WP_379820694.1">
    <property type="nucleotide sequence ID" value="NZ_JBHUMD010000017.1"/>
</dbReference>
<keyword evidence="3" id="KW-1185">Reference proteome</keyword>
<dbReference type="Proteomes" id="UP001597480">
    <property type="component" value="Unassembled WGS sequence"/>
</dbReference>
<keyword evidence="1" id="KW-0732">Signal</keyword>
<protein>
    <recommendedName>
        <fullName evidence="4">Tetratricopeptide repeat protein</fullName>
    </recommendedName>
</protein>
<gene>
    <name evidence="2" type="ORF">ACFSR3_09100</name>
</gene>
<evidence type="ECO:0000256" key="1">
    <source>
        <dbReference type="SAM" id="SignalP"/>
    </source>
</evidence>
<sequence length="161" mass="18161">MKLLAVFFTALLFLSSDLTAVRKQYLGAPNSPEVTEELFESVKAVKDDSSDNTLVAYKAAAYTLMAKHEKVLLKKKDLFTQGAKLLEAVIKRDPSNYEARLLRLSIQENAPKITGYNKKIAEDKSFLIRNFKIQKADLKEYTKGFVKVSASFNSEEKALFN</sequence>
<feature type="signal peptide" evidence="1">
    <location>
        <begin position="1"/>
        <end position="20"/>
    </location>
</feature>
<reference evidence="3" key="1">
    <citation type="journal article" date="2019" name="Int. J. Syst. Evol. Microbiol.">
        <title>The Global Catalogue of Microorganisms (GCM) 10K type strain sequencing project: providing services to taxonomists for standard genome sequencing and annotation.</title>
        <authorList>
            <consortium name="The Broad Institute Genomics Platform"/>
            <consortium name="The Broad Institute Genome Sequencing Center for Infectious Disease"/>
            <person name="Wu L."/>
            <person name="Ma J."/>
        </authorList>
    </citation>
    <scope>NUCLEOTIDE SEQUENCE [LARGE SCALE GENOMIC DNA]</scope>
    <source>
        <strain evidence="3">KCTC 42107</strain>
    </source>
</reference>
<accession>A0ABW5NTP0</accession>
<evidence type="ECO:0000313" key="3">
    <source>
        <dbReference type="Proteomes" id="UP001597480"/>
    </source>
</evidence>
<name>A0ABW5NTP0_9FLAO</name>
<feature type="chain" id="PRO_5047384287" description="Tetratricopeptide repeat protein" evidence="1">
    <location>
        <begin position="21"/>
        <end position="161"/>
    </location>
</feature>
<dbReference type="EMBL" id="JBHUMD010000017">
    <property type="protein sequence ID" value="MFD2602210.1"/>
    <property type="molecule type" value="Genomic_DNA"/>
</dbReference>